<feature type="compositionally biased region" description="Basic and acidic residues" evidence="10">
    <location>
        <begin position="63"/>
        <end position="80"/>
    </location>
</feature>
<keyword evidence="2" id="KW-0479">Metal-binding</keyword>
<dbReference type="EMBL" id="JBJQND010000009">
    <property type="protein sequence ID" value="KAL3865612.1"/>
    <property type="molecule type" value="Genomic_DNA"/>
</dbReference>
<gene>
    <name evidence="12" type="ORF">ACJMK2_042984</name>
</gene>
<dbReference type="SUPFAM" id="SSF53098">
    <property type="entry name" value="Ribonuclease H-like"/>
    <property type="match status" value="1"/>
</dbReference>
<accession>A0ABD3VYR8</accession>
<dbReference type="GO" id="GO:0003677">
    <property type="term" value="F:DNA binding"/>
    <property type="evidence" value="ECO:0007669"/>
    <property type="project" value="UniProtKB-KW"/>
</dbReference>
<sequence length="655" mass="74820">MSTPKLSSKIWNFFTINAEDESKANCDVCNKRLTRGGRNARSYGTSALINYLRSFHHSEYDEYTRSAESHKRKRDDEEGSKRKHSKQGNLDYFIEKMTPFGQNDPRKHAITKSIGEMIAVDMQPFCLVEDIGFTRLMKVLEPRYKLPSAMHFSRTIIPDMYLSVKAIIQERFDKALYVCFTSDAWTSDNNLHAFLSLTAHWIDSNWERQYAFLQLRLLEVSHTGEMLAAELLSIMEEWKVVGDRRGILVRDNGSNMVKAARVAKISDLGCYIHTLQLVVGESLKTQKAVRDAIAIARGIVSHFRHSSKATAHLKRIQESLNSNRTDDVLDVTDQVHPAHRLIQDVPTRWNSTYYMLERLLEQKRAIGVYSQEADIKSLTANQWSLVDKVLNTLKPFEEQTKQASLATSHAGMIIPGVRLLERYLQRTKNPGDDAGIQTMRTEIYTDLHARFQHLMTNKTCVVATVLDATYKLRFFDSNEKANARQILLEVALKEIRTRRSKTARVTSATQCNSEQSDFDVVAADSDMKHGASSVLDDYWEDFDDQQQEHTAGFDSTTDEAICLKEMDAYLAEPIQPRVTPPLDPIEYWKLNQRKYPILADCAQSFLAKPASSVESERSFSSASDICEDKRSSLAPHKLEQLLFLKKNLSVVNFNY</sequence>
<evidence type="ECO:0000256" key="9">
    <source>
        <dbReference type="PROSITE-ProRule" id="PRU00027"/>
    </source>
</evidence>
<comment type="caution">
    <text evidence="12">The sequence shown here is derived from an EMBL/GenBank/DDBJ whole genome shotgun (WGS) entry which is preliminary data.</text>
</comment>
<keyword evidence="4" id="KW-0862">Zinc</keyword>
<organism evidence="12 13">
    <name type="scientific">Sinanodonta woodiana</name>
    <name type="common">Chinese pond mussel</name>
    <name type="synonym">Anodonta woodiana</name>
    <dbReference type="NCBI Taxonomy" id="1069815"/>
    <lineage>
        <taxon>Eukaryota</taxon>
        <taxon>Metazoa</taxon>
        <taxon>Spiralia</taxon>
        <taxon>Lophotrochozoa</taxon>
        <taxon>Mollusca</taxon>
        <taxon>Bivalvia</taxon>
        <taxon>Autobranchia</taxon>
        <taxon>Heteroconchia</taxon>
        <taxon>Palaeoheterodonta</taxon>
        <taxon>Unionida</taxon>
        <taxon>Unionoidea</taxon>
        <taxon>Unionidae</taxon>
        <taxon>Unioninae</taxon>
        <taxon>Sinanodonta</taxon>
    </lineage>
</organism>
<dbReference type="GO" id="GO:0005634">
    <property type="term" value="C:nucleus"/>
    <property type="evidence" value="ECO:0007669"/>
    <property type="project" value="UniProtKB-SubCell"/>
</dbReference>
<dbReference type="Proteomes" id="UP001634394">
    <property type="component" value="Unassembled WGS sequence"/>
</dbReference>
<dbReference type="InterPro" id="IPR003656">
    <property type="entry name" value="Znf_BED"/>
</dbReference>
<keyword evidence="5" id="KW-0805">Transcription regulation</keyword>
<dbReference type="InterPro" id="IPR012337">
    <property type="entry name" value="RNaseH-like_sf"/>
</dbReference>
<evidence type="ECO:0000256" key="10">
    <source>
        <dbReference type="SAM" id="MobiDB-lite"/>
    </source>
</evidence>
<keyword evidence="8" id="KW-0539">Nucleus</keyword>
<reference evidence="12 13" key="1">
    <citation type="submission" date="2024-11" db="EMBL/GenBank/DDBJ databases">
        <title>Chromosome-level genome assembly of the freshwater bivalve Anodonta woodiana.</title>
        <authorList>
            <person name="Chen X."/>
        </authorList>
    </citation>
    <scope>NUCLEOTIDE SEQUENCE [LARGE SCALE GENOMIC DNA]</scope>
    <source>
        <strain evidence="12">MN2024</strain>
        <tissue evidence="12">Gills</tissue>
    </source>
</reference>
<protein>
    <recommendedName>
        <fullName evidence="11">BED-type domain-containing protein</fullName>
    </recommendedName>
</protein>
<evidence type="ECO:0000256" key="7">
    <source>
        <dbReference type="ARBA" id="ARBA00023163"/>
    </source>
</evidence>
<dbReference type="Pfam" id="PF02892">
    <property type="entry name" value="zf-BED"/>
    <property type="match status" value="1"/>
</dbReference>
<dbReference type="InterPro" id="IPR008906">
    <property type="entry name" value="HATC_C_dom"/>
</dbReference>
<keyword evidence="13" id="KW-1185">Reference proteome</keyword>
<evidence type="ECO:0000256" key="4">
    <source>
        <dbReference type="ARBA" id="ARBA00022833"/>
    </source>
</evidence>
<evidence type="ECO:0000313" key="13">
    <source>
        <dbReference type="Proteomes" id="UP001634394"/>
    </source>
</evidence>
<dbReference type="PANTHER" id="PTHR46481:SF10">
    <property type="entry name" value="ZINC FINGER BED DOMAIN-CONTAINING PROTEIN 39"/>
    <property type="match status" value="1"/>
</dbReference>
<evidence type="ECO:0000256" key="6">
    <source>
        <dbReference type="ARBA" id="ARBA00023125"/>
    </source>
</evidence>
<name>A0ABD3VYR8_SINWO</name>
<dbReference type="PANTHER" id="PTHR46481">
    <property type="entry name" value="ZINC FINGER BED DOMAIN-CONTAINING PROTEIN 4"/>
    <property type="match status" value="1"/>
</dbReference>
<dbReference type="PROSITE" id="PS50808">
    <property type="entry name" value="ZF_BED"/>
    <property type="match status" value="1"/>
</dbReference>
<dbReference type="GO" id="GO:0008270">
    <property type="term" value="F:zinc ion binding"/>
    <property type="evidence" value="ECO:0007669"/>
    <property type="project" value="UniProtKB-KW"/>
</dbReference>
<evidence type="ECO:0000256" key="2">
    <source>
        <dbReference type="ARBA" id="ARBA00022723"/>
    </source>
</evidence>
<dbReference type="GO" id="GO:0009791">
    <property type="term" value="P:post-embryonic development"/>
    <property type="evidence" value="ECO:0007669"/>
    <property type="project" value="UniProtKB-ARBA"/>
</dbReference>
<evidence type="ECO:0000313" key="12">
    <source>
        <dbReference type="EMBL" id="KAL3865612.1"/>
    </source>
</evidence>
<comment type="subcellular location">
    <subcellularLocation>
        <location evidence="1">Nucleus</location>
    </subcellularLocation>
</comment>
<evidence type="ECO:0000259" key="11">
    <source>
        <dbReference type="PROSITE" id="PS50808"/>
    </source>
</evidence>
<keyword evidence="7" id="KW-0804">Transcription</keyword>
<dbReference type="Pfam" id="PF05699">
    <property type="entry name" value="Dimer_Tnp_hAT"/>
    <property type="match status" value="1"/>
</dbReference>
<feature type="region of interest" description="Disordered" evidence="10">
    <location>
        <begin position="63"/>
        <end position="86"/>
    </location>
</feature>
<evidence type="ECO:0000256" key="1">
    <source>
        <dbReference type="ARBA" id="ARBA00004123"/>
    </source>
</evidence>
<dbReference type="InterPro" id="IPR052035">
    <property type="entry name" value="ZnF_BED_domain_contain"/>
</dbReference>
<proteinExistence type="predicted"/>
<evidence type="ECO:0000256" key="8">
    <source>
        <dbReference type="ARBA" id="ARBA00023242"/>
    </source>
</evidence>
<dbReference type="AlphaFoldDB" id="A0ABD3VYR8"/>
<dbReference type="SUPFAM" id="SSF140996">
    <property type="entry name" value="Hermes dimerisation domain"/>
    <property type="match status" value="1"/>
</dbReference>
<dbReference type="SUPFAM" id="SSF57667">
    <property type="entry name" value="beta-beta-alpha zinc fingers"/>
    <property type="match status" value="1"/>
</dbReference>
<evidence type="ECO:0000256" key="5">
    <source>
        <dbReference type="ARBA" id="ARBA00023015"/>
    </source>
</evidence>
<feature type="domain" description="BED-type" evidence="11">
    <location>
        <begin position="5"/>
        <end position="63"/>
    </location>
</feature>
<evidence type="ECO:0000256" key="3">
    <source>
        <dbReference type="ARBA" id="ARBA00022771"/>
    </source>
</evidence>
<dbReference type="InterPro" id="IPR036236">
    <property type="entry name" value="Znf_C2H2_sf"/>
</dbReference>
<keyword evidence="6" id="KW-0238">DNA-binding</keyword>
<keyword evidence="3 9" id="KW-0863">Zinc-finger</keyword>
<dbReference type="SMART" id="SM00614">
    <property type="entry name" value="ZnF_BED"/>
    <property type="match status" value="1"/>
</dbReference>